<comment type="caution">
    <text evidence="1">The sequence shown here is derived from an EMBL/GenBank/DDBJ whole genome shotgun (WGS) entry which is preliminary data.</text>
</comment>
<reference evidence="1 2" key="1">
    <citation type="submission" date="2024-03" db="EMBL/GenBank/DDBJ databases">
        <authorList>
            <person name="Martinez-Hernandez J."/>
        </authorList>
    </citation>
    <scope>NUCLEOTIDE SEQUENCE [LARGE SCALE GENOMIC DNA]</scope>
</reference>
<evidence type="ECO:0000313" key="2">
    <source>
        <dbReference type="Proteomes" id="UP001497480"/>
    </source>
</evidence>
<accession>A0AAV1VVW7</accession>
<proteinExistence type="predicted"/>
<name>A0AAV1VVW7_LUPLU</name>
<sequence>MWSSSNKSKPMPSHQNPLCTRTHQIGALLLVVVTFFFTRLFDHSFLPCNLSGDQLRPSQKEFLDGSQWWPEQLSVKMYVYDPEEIDGLKELMYGRDGRITEDACLKGQWVEQELTCSNLGQHILIVPLFSYQRGIGLIREIQVPLIHGKI</sequence>
<gene>
    <name evidence="1" type="ORF">LLUT_LOCUS2219</name>
</gene>
<dbReference type="EMBL" id="CAXHTB010000002">
    <property type="protein sequence ID" value="CAL0301159.1"/>
    <property type="molecule type" value="Genomic_DNA"/>
</dbReference>
<evidence type="ECO:0000313" key="1">
    <source>
        <dbReference type="EMBL" id="CAL0301159.1"/>
    </source>
</evidence>
<dbReference type="Proteomes" id="UP001497480">
    <property type="component" value="Unassembled WGS sequence"/>
</dbReference>
<protein>
    <submittedName>
        <fullName evidence="1">Uncharacterized protein</fullName>
    </submittedName>
</protein>
<dbReference type="AlphaFoldDB" id="A0AAV1VVW7"/>
<keyword evidence="2" id="KW-1185">Reference proteome</keyword>
<organism evidence="1 2">
    <name type="scientific">Lupinus luteus</name>
    <name type="common">European yellow lupine</name>
    <dbReference type="NCBI Taxonomy" id="3873"/>
    <lineage>
        <taxon>Eukaryota</taxon>
        <taxon>Viridiplantae</taxon>
        <taxon>Streptophyta</taxon>
        <taxon>Embryophyta</taxon>
        <taxon>Tracheophyta</taxon>
        <taxon>Spermatophyta</taxon>
        <taxon>Magnoliopsida</taxon>
        <taxon>eudicotyledons</taxon>
        <taxon>Gunneridae</taxon>
        <taxon>Pentapetalae</taxon>
        <taxon>rosids</taxon>
        <taxon>fabids</taxon>
        <taxon>Fabales</taxon>
        <taxon>Fabaceae</taxon>
        <taxon>Papilionoideae</taxon>
        <taxon>50 kb inversion clade</taxon>
        <taxon>genistoids sensu lato</taxon>
        <taxon>core genistoids</taxon>
        <taxon>Genisteae</taxon>
        <taxon>Lupinus</taxon>
    </lineage>
</organism>